<keyword evidence="4 6" id="KW-0472">Membrane</keyword>
<sequence>MRAVEATGGEGEPVWERYLEPFVLVAAVASVPAVFLATFDGPFAVVGVVLNWLSMIVLTAESALLLWSSADRMRWLRSHWWLVVITVVTIPAVIFAIGPVQVLRLVRVVAAIQLVRVTRLVTVARVLRRRLHLYGPRWHAVRAGLLLLAVVFLSVLLSDPTSTSRRLLGSAIESIGPVTVATIGLITVLVPVMTWLLVRTLQRRTDYRCPRHEHGPADDVPLEGTDERK</sequence>
<feature type="region of interest" description="Disordered" evidence="5">
    <location>
        <begin position="209"/>
        <end position="229"/>
    </location>
</feature>
<keyword evidence="3 6" id="KW-1133">Transmembrane helix</keyword>
<dbReference type="GO" id="GO:0016020">
    <property type="term" value="C:membrane"/>
    <property type="evidence" value="ECO:0007669"/>
    <property type="project" value="UniProtKB-SubCell"/>
</dbReference>
<proteinExistence type="predicted"/>
<name>A0A5Q3QH79_9PSEU</name>
<keyword evidence="2 6" id="KW-0812">Transmembrane</keyword>
<dbReference type="Gene3D" id="1.20.120.350">
    <property type="entry name" value="Voltage-gated potassium channels. Chain C"/>
    <property type="match status" value="1"/>
</dbReference>
<dbReference type="KEGG" id="sace:GIY23_12145"/>
<evidence type="ECO:0000313" key="8">
    <source>
        <dbReference type="Proteomes" id="UP000371041"/>
    </source>
</evidence>
<dbReference type="AlphaFoldDB" id="A0A5Q3QH79"/>
<dbReference type="InterPro" id="IPR027359">
    <property type="entry name" value="Volt_channel_dom_sf"/>
</dbReference>
<accession>A0A5Q3QH79</accession>
<dbReference type="Proteomes" id="UP000371041">
    <property type="component" value="Chromosome"/>
</dbReference>
<evidence type="ECO:0000256" key="2">
    <source>
        <dbReference type="ARBA" id="ARBA00022692"/>
    </source>
</evidence>
<feature type="transmembrane region" description="Helical" evidence="6">
    <location>
        <begin position="45"/>
        <end position="67"/>
    </location>
</feature>
<feature type="transmembrane region" description="Helical" evidence="6">
    <location>
        <begin position="79"/>
        <end position="99"/>
    </location>
</feature>
<protein>
    <recommendedName>
        <fullName evidence="9">Ion transporter</fullName>
    </recommendedName>
</protein>
<feature type="transmembrane region" description="Helical" evidence="6">
    <location>
        <begin position="139"/>
        <end position="158"/>
    </location>
</feature>
<feature type="transmembrane region" description="Helical" evidence="6">
    <location>
        <begin position="21"/>
        <end position="39"/>
    </location>
</feature>
<evidence type="ECO:0000256" key="5">
    <source>
        <dbReference type="SAM" id="MobiDB-lite"/>
    </source>
</evidence>
<reference evidence="8" key="1">
    <citation type="submission" date="2019-11" db="EMBL/GenBank/DDBJ databases">
        <title>The complete genome sequence of Saccharopolyspora sp. E2A.</title>
        <authorList>
            <person name="Zhang G."/>
        </authorList>
    </citation>
    <scope>NUCLEOTIDE SEQUENCE [LARGE SCALE GENOMIC DNA]</scope>
    <source>
        <strain evidence="8">E2A</strain>
    </source>
</reference>
<keyword evidence="8" id="KW-1185">Reference proteome</keyword>
<evidence type="ECO:0000256" key="3">
    <source>
        <dbReference type="ARBA" id="ARBA00022989"/>
    </source>
</evidence>
<organism evidence="7 8">
    <name type="scientific">Allosaccharopolyspora coralli</name>
    <dbReference type="NCBI Taxonomy" id="2665642"/>
    <lineage>
        <taxon>Bacteria</taxon>
        <taxon>Bacillati</taxon>
        <taxon>Actinomycetota</taxon>
        <taxon>Actinomycetes</taxon>
        <taxon>Pseudonocardiales</taxon>
        <taxon>Pseudonocardiaceae</taxon>
        <taxon>Allosaccharopolyspora</taxon>
    </lineage>
</organism>
<comment type="subcellular location">
    <subcellularLocation>
        <location evidence="1">Membrane</location>
        <topology evidence="1">Multi-pass membrane protein</topology>
    </subcellularLocation>
</comment>
<evidence type="ECO:0000256" key="6">
    <source>
        <dbReference type="SAM" id="Phobius"/>
    </source>
</evidence>
<evidence type="ECO:0000256" key="1">
    <source>
        <dbReference type="ARBA" id="ARBA00004141"/>
    </source>
</evidence>
<dbReference type="EMBL" id="CP045929">
    <property type="protein sequence ID" value="QGK70177.1"/>
    <property type="molecule type" value="Genomic_DNA"/>
</dbReference>
<dbReference type="RefSeq" id="WP_154076761.1">
    <property type="nucleotide sequence ID" value="NZ_CP045929.1"/>
</dbReference>
<gene>
    <name evidence="7" type="ORF">GIY23_12145</name>
</gene>
<evidence type="ECO:0000313" key="7">
    <source>
        <dbReference type="EMBL" id="QGK70177.1"/>
    </source>
</evidence>
<evidence type="ECO:0000256" key="4">
    <source>
        <dbReference type="ARBA" id="ARBA00023136"/>
    </source>
</evidence>
<dbReference type="SUPFAM" id="SSF81324">
    <property type="entry name" value="Voltage-gated potassium channels"/>
    <property type="match status" value="1"/>
</dbReference>
<feature type="transmembrane region" description="Helical" evidence="6">
    <location>
        <begin position="178"/>
        <end position="198"/>
    </location>
</feature>
<evidence type="ECO:0008006" key="9">
    <source>
        <dbReference type="Google" id="ProtNLM"/>
    </source>
</evidence>